<dbReference type="AlphaFoldDB" id="A0AAE3UJV2"/>
<comment type="similarity">
    <text evidence="1">Belongs to the YciI family.</text>
</comment>
<feature type="domain" description="YCII-related" evidence="2">
    <location>
        <begin position="16"/>
        <end position="115"/>
    </location>
</feature>
<dbReference type="InterPro" id="IPR005545">
    <property type="entry name" value="YCII"/>
</dbReference>
<dbReference type="InterPro" id="IPR011008">
    <property type="entry name" value="Dimeric_a/b-barrel"/>
</dbReference>
<keyword evidence="4" id="KW-1185">Reference proteome</keyword>
<comment type="caution">
    <text evidence="3">The sequence shown here is derived from an EMBL/GenBank/DDBJ whole genome shotgun (WGS) entry which is preliminary data.</text>
</comment>
<gene>
    <name evidence="3" type="ORF">QNI22_38505</name>
</gene>
<dbReference type="PANTHER" id="PTHR35174">
    <property type="entry name" value="BLL7171 PROTEIN-RELATED"/>
    <property type="match status" value="1"/>
</dbReference>
<dbReference type="SUPFAM" id="SSF54909">
    <property type="entry name" value="Dimeric alpha+beta barrel"/>
    <property type="match status" value="1"/>
</dbReference>
<dbReference type="RefSeq" id="WP_314519636.1">
    <property type="nucleotide sequence ID" value="NZ_JASJOU010000024.1"/>
</dbReference>
<dbReference type="Pfam" id="PF03795">
    <property type="entry name" value="YCII"/>
    <property type="match status" value="1"/>
</dbReference>
<protein>
    <submittedName>
        <fullName evidence="3">YciI family protein</fullName>
    </submittedName>
</protein>
<proteinExistence type="inferred from homology"/>
<organism evidence="3 4">
    <name type="scientific">Xanthocytophaga agilis</name>
    <dbReference type="NCBI Taxonomy" id="3048010"/>
    <lineage>
        <taxon>Bacteria</taxon>
        <taxon>Pseudomonadati</taxon>
        <taxon>Bacteroidota</taxon>
        <taxon>Cytophagia</taxon>
        <taxon>Cytophagales</taxon>
        <taxon>Rhodocytophagaceae</taxon>
        <taxon>Xanthocytophaga</taxon>
    </lineage>
</organism>
<evidence type="ECO:0000313" key="3">
    <source>
        <dbReference type="EMBL" id="MDJ1506597.1"/>
    </source>
</evidence>
<dbReference type="EMBL" id="JASJOU010000024">
    <property type="protein sequence ID" value="MDJ1506597.1"/>
    <property type="molecule type" value="Genomic_DNA"/>
</dbReference>
<evidence type="ECO:0000313" key="4">
    <source>
        <dbReference type="Proteomes" id="UP001232063"/>
    </source>
</evidence>
<dbReference type="Proteomes" id="UP001232063">
    <property type="component" value="Unassembled WGS sequence"/>
</dbReference>
<evidence type="ECO:0000259" key="2">
    <source>
        <dbReference type="Pfam" id="PF03795"/>
    </source>
</evidence>
<evidence type="ECO:0000256" key="1">
    <source>
        <dbReference type="ARBA" id="ARBA00007689"/>
    </source>
</evidence>
<dbReference type="Gene3D" id="3.30.70.1060">
    <property type="entry name" value="Dimeric alpha+beta barrel"/>
    <property type="match status" value="1"/>
</dbReference>
<reference evidence="3" key="1">
    <citation type="submission" date="2023-05" db="EMBL/GenBank/DDBJ databases">
        <authorList>
            <person name="Zhang X."/>
        </authorList>
    </citation>
    <scope>NUCLEOTIDE SEQUENCE</scope>
    <source>
        <strain evidence="3">BD1B2-1</strain>
    </source>
</reference>
<name>A0AAE3UJV2_9BACT</name>
<sequence>MKDFMLIYRNTLEAEELYAQQSPEVLEANLAKWSAWLGALTQQGKLTDGGQPLYPQGKTLKGKAKKITDGPYIEGKEIVGGYSIIRVTDYEEALALAKDCPILEDDGVIEVREIVLLS</sequence>
<accession>A0AAE3UJV2</accession>